<gene>
    <name evidence="2" type="ORF">ABZ507_29410</name>
</gene>
<evidence type="ECO:0000256" key="1">
    <source>
        <dbReference type="SAM" id="MobiDB-lite"/>
    </source>
</evidence>
<organism evidence="2 3">
    <name type="scientific">Nocardia niwae</name>
    <dbReference type="NCBI Taxonomy" id="626084"/>
    <lineage>
        <taxon>Bacteria</taxon>
        <taxon>Bacillati</taxon>
        <taxon>Actinomycetota</taxon>
        <taxon>Actinomycetes</taxon>
        <taxon>Mycobacteriales</taxon>
        <taxon>Nocardiaceae</taxon>
        <taxon>Nocardia</taxon>
    </lineage>
</organism>
<keyword evidence="2" id="KW-0540">Nuclease</keyword>
<keyword evidence="2" id="KW-0255">Endonuclease</keyword>
<dbReference type="CDD" id="cd00085">
    <property type="entry name" value="HNHc"/>
    <property type="match status" value="1"/>
</dbReference>
<feature type="region of interest" description="Disordered" evidence="1">
    <location>
        <begin position="43"/>
        <end position="62"/>
    </location>
</feature>
<keyword evidence="3" id="KW-1185">Reference proteome</keyword>
<reference evidence="2 3" key="1">
    <citation type="submission" date="2024-06" db="EMBL/GenBank/DDBJ databases">
        <title>The Natural Products Discovery Center: Release of the First 8490 Sequenced Strains for Exploring Actinobacteria Biosynthetic Diversity.</title>
        <authorList>
            <person name="Kalkreuter E."/>
            <person name="Kautsar S.A."/>
            <person name="Yang D."/>
            <person name="Bader C.D."/>
            <person name="Teijaro C.N."/>
            <person name="Fluegel L."/>
            <person name="Davis C.M."/>
            <person name="Simpson J.R."/>
            <person name="Lauterbach L."/>
            <person name="Steele A.D."/>
            <person name="Gui C."/>
            <person name="Meng S."/>
            <person name="Li G."/>
            <person name="Viehrig K."/>
            <person name="Ye F."/>
            <person name="Su P."/>
            <person name="Kiefer A.F."/>
            <person name="Nichols A."/>
            <person name="Cepeda A.J."/>
            <person name="Yan W."/>
            <person name="Fan B."/>
            <person name="Jiang Y."/>
            <person name="Adhikari A."/>
            <person name="Zheng C.-J."/>
            <person name="Schuster L."/>
            <person name="Cowan T.M."/>
            <person name="Smanski M.J."/>
            <person name="Chevrette M.G."/>
            <person name="De Carvalho L.P.S."/>
            <person name="Shen B."/>
        </authorList>
    </citation>
    <scope>NUCLEOTIDE SEQUENCE [LARGE SCALE GENOMIC DNA]</scope>
    <source>
        <strain evidence="2 3">NPDC019434</strain>
    </source>
</reference>
<dbReference type="EMBL" id="JBEYBR010000106">
    <property type="protein sequence ID" value="MEU2125940.1"/>
    <property type="molecule type" value="Genomic_DNA"/>
</dbReference>
<evidence type="ECO:0000313" key="3">
    <source>
        <dbReference type="Proteomes" id="UP001550535"/>
    </source>
</evidence>
<comment type="caution">
    <text evidence="2">The sequence shown here is derived from an EMBL/GenBank/DDBJ whole genome shotgun (WGS) entry which is preliminary data.</text>
</comment>
<dbReference type="InterPro" id="IPR003615">
    <property type="entry name" value="HNH_nuc"/>
</dbReference>
<evidence type="ECO:0000313" key="2">
    <source>
        <dbReference type="EMBL" id="MEU2125940.1"/>
    </source>
</evidence>
<accession>A0ABV2XJ62</accession>
<dbReference type="RefSeq" id="WP_357811331.1">
    <property type="nucleotide sequence ID" value="NZ_JBEYBM010000041.1"/>
</dbReference>
<proteinExistence type="predicted"/>
<keyword evidence="2" id="KW-0378">Hydrolase</keyword>
<name>A0ABV2XJ62_9NOCA</name>
<dbReference type="Proteomes" id="UP001550535">
    <property type="component" value="Unassembled WGS sequence"/>
</dbReference>
<sequence length="323" mass="37806">MSIKLVDRKMLWGRSGGKCAFCKIPLTTISDVGHASVIGEEAHIVAREPNGPRGDSPLDSRQRDNYSNLILLCPTRHSEIDKVPSGVSEYSVERLLQIKNDHERSVAQFDGSDSRDQVSAEQWAYVIDQLEERMGWADWTRNTGSIFGPDAPTLSLKMHERLHNLSKWIFSRVWPEDHRQLREVIETMNYVILDFLQTFDEHAEQYANSEYLRTDKFYKISEWNNERYSALLGEYKNHVTLVRDLALEMTRYANWISTKVRDEIDPMYRFEEGVLTVRSDDLLRWQLYRPEFSAAELEQGQPYKGPEEFRIDRSKRQLRIEAL</sequence>
<protein>
    <submittedName>
        <fullName evidence="2">HNH endonuclease signature motif containing protein</fullName>
    </submittedName>
</protein>
<dbReference type="GO" id="GO:0004519">
    <property type="term" value="F:endonuclease activity"/>
    <property type="evidence" value="ECO:0007669"/>
    <property type="project" value="UniProtKB-KW"/>
</dbReference>